<name>A0A194S0W9_RHOGW</name>
<dbReference type="PROSITE" id="PS50238">
    <property type="entry name" value="RHOGAP"/>
    <property type="match status" value="1"/>
</dbReference>
<dbReference type="EMBL" id="KQ474080">
    <property type="protein sequence ID" value="KPV74252.1"/>
    <property type="molecule type" value="Genomic_DNA"/>
</dbReference>
<feature type="domain" description="Rho-GAP" evidence="2">
    <location>
        <begin position="98"/>
        <end position="208"/>
    </location>
</feature>
<dbReference type="GO" id="GO:0005938">
    <property type="term" value="C:cell cortex"/>
    <property type="evidence" value="ECO:0007669"/>
    <property type="project" value="TreeGrafter"/>
</dbReference>
<evidence type="ECO:0000313" key="4">
    <source>
        <dbReference type="Proteomes" id="UP000053890"/>
    </source>
</evidence>
<dbReference type="OrthoDB" id="3196451at2759"/>
<protein>
    <recommendedName>
        <fullName evidence="2">Rho-GAP domain-containing protein</fullName>
    </recommendedName>
</protein>
<dbReference type="Pfam" id="PF00620">
    <property type="entry name" value="RhoGAP"/>
    <property type="match status" value="1"/>
</dbReference>
<dbReference type="PANTHER" id="PTHR15228:SF25">
    <property type="entry name" value="F-BAR DOMAIN-CONTAINING PROTEIN"/>
    <property type="match status" value="1"/>
</dbReference>
<dbReference type="GO" id="GO:0007165">
    <property type="term" value="P:signal transduction"/>
    <property type="evidence" value="ECO:0007669"/>
    <property type="project" value="InterPro"/>
</dbReference>
<dbReference type="SMART" id="SM00324">
    <property type="entry name" value="RhoGAP"/>
    <property type="match status" value="1"/>
</dbReference>
<keyword evidence="1" id="KW-0343">GTPase activation</keyword>
<dbReference type="SUPFAM" id="SSF48350">
    <property type="entry name" value="GTPase activation domain, GAP"/>
    <property type="match status" value="1"/>
</dbReference>
<dbReference type="InterPro" id="IPR008936">
    <property type="entry name" value="Rho_GTPase_activation_prot"/>
</dbReference>
<dbReference type="Gene3D" id="1.10.555.10">
    <property type="entry name" value="Rho GTPase activation protein"/>
    <property type="match status" value="1"/>
</dbReference>
<evidence type="ECO:0000256" key="1">
    <source>
        <dbReference type="ARBA" id="ARBA00022468"/>
    </source>
</evidence>
<feature type="non-terminal residue" evidence="3">
    <location>
        <position position="208"/>
    </location>
</feature>
<reference evidence="3 4" key="1">
    <citation type="journal article" date="2015" name="Front. Microbiol.">
        <title>Genome sequence of the plant growth promoting endophytic yeast Rhodotorula graminis WP1.</title>
        <authorList>
            <person name="Firrincieli A."/>
            <person name="Otillar R."/>
            <person name="Salamov A."/>
            <person name="Schmutz J."/>
            <person name="Khan Z."/>
            <person name="Redman R.S."/>
            <person name="Fleck N.D."/>
            <person name="Lindquist E."/>
            <person name="Grigoriev I.V."/>
            <person name="Doty S.L."/>
        </authorList>
    </citation>
    <scope>NUCLEOTIDE SEQUENCE [LARGE SCALE GENOMIC DNA]</scope>
    <source>
        <strain evidence="3 4">WP1</strain>
    </source>
</reference>
<proteinExistence type="predicted"/>
<keyword evidence="4" id="KW-1185">Reference proteome</keyword>
<dbReference type="STRING" id="578459.A0A194S0W9"/>
<dbReference type="OMA" id="ATHTEGI"/>
<dbReference type="GO" id="GO:0060237">
    <property type="term" value="P:regulation of fungal-type cell wall organization"/>
    <property type="evidence" value="ECO:0007669"/>
    <property type="project" value="TreeGrafter"/>
</dbReference>
<dbReference type="PANTHER" id="PTHR15228">
    <property type="entry name" value="SPERMATHECAL PHYSIOLOGY VARIANT"/>
    <property type="match status" value="1"/>
</dbReference>
<dbReference type="InterPro" id="IPR051025">
    <property type="entry name" value="RhoGAP"/>
</dbReference>
<dbReference type="InterPro" id="IPR000198">
    <property type="entry name" value="RhoGAP_dom"/>
</dbReference>
<dbReference type="GO" id="GO:0005096">
    <property type="term" value="F:GTPase activator activity"/>
    <property type="evidence" value="ECO:0007669"/>
    <property type="project" value="UniProtKB-KW"/>
</dbReference>
<gene>
    <name evidence="3" type="ORF">RHOBADRAFT_16120</name>
</gene>
<evidence type="ECO:0000259" key="2">
    <source>
        <dbReference type="PROSITE" id="PS50238"/>
    </source>
</evidence>
<dbReference type="Proteomes" id="UP000053890">
    <property type="component" value="Unassembled WGS sequence"/>
</dbReference>
<accession>A0A194S0W9</accession>
<sequence>MLEVAVDCTREPAGSSSESREAVADVVALSHGRSRIAALLVSLVRSLRQGPRMADEAPSKASLVRWWKAFTRKEKERASGKGRVFGVALAESLQYASVAISLVADDGNQYVYGYVPIVVAKCGMMLKETATHTEGIFRVSGSNKRINQLQAVFDAPPKYGKDFDWTGYSVHDAASVLRRYLNALPEPVIPAGLYLDFTAVLRASLGRA</sequence>
<dbReference type="GeneID" id="28972749"/>
<dbReference type="RefSeq" id="XP_018270301.1">
    <property type="nucleotide sequence ID" value="XM_018412300.1"/>
</dbReference>
<evidence type="ECO:0000313" key="3">
    <source>
        <dbReference type="EMBL" id="KPV74252.1"/>
    </source>
</evidence>
<organism evidence="3 4">
    <name type="scientific">Rhodotorula graminis (strain WP1)</name>
    <dbReference type="NCBI Taxonomy" id="578459"/>
    <lineage>
        <taxon>Eukaryota</taxon>
        <taxon>Fungi</taxon>
        <taxon>Dikarya</taxon>
        <taxon>Basidiomycota</taxon>
        <taxon>Pucciniomycotina</taxon>
        <taxon>Microbotryomycetes</taxon>
        <taxon>Sporidiobolales</taxon>
        <taxon>Sporidiobolaceae</taxon>
        <taxon>Rhodotorula</taxon>
    </lineage>
</organism>
<dbReference type="AlphaFoldDB" id="A0A194S0W9"/>